<dbReference type="Proteomes" id="UP000266841">
    <property type="component" value="Unassembled WGS sequence"/>
</dbReference>
<evidence type="ECO:0000313" key="2">
    <source>
        <dbReference type="EMBL" id="EJK54801.1"/>
    </source>
</evidence>
<sequence>LLSDVAEDGRPRLLSGDAEDGVLSPPQPPPRRTAGRGASRRRRMTPRRPGLDQVRVDPRPFWGLLSGDAEDGVGHAEDGVGHAEDGVGHAEDGVLSTHRAPPRRTARPGGLPQSPDDAPTPGPGGSGPLRSIDPCRVHGRLYDTSY</sequence>
<feature type="compositionally biased region" description="Basic and acidic residues" evidence="1">
    <location>
        <begin position="72"/>
        <end position="92"/>
    </location>
</feature>
<name>K0S168_THAOC</name>
<proteinExistence type="predicted"/>
<gene>
    <name evidence="2" type="ORF">THAOC_25540</name>
</gene>
<evidence type="ECO:0000256" key="1">
    <source>
        <dbReference type="SAM" id="MobiDB-lite"/>
    </source>
</evidence>
<dbReference type="EMBL" id="AGNL01035258">
    <property type="protein sequence ID" value="EJK54801.1"/>
    <property type="molecule type" value="Genomic_DNA"/>
</dbReference>
<organism evidence="2 3">
    <name type="scientific">Thalassiosira oceanica</name>
    <name type="common">Marine diatom</name>
    <dbReference type="NCBI Taxonomy" id="159749"/>
    <lineage>
        <taxon>Eukaryota</taxon>
        <taxon>Sar</taxon>
        <taxon>Stramenopiles</taxon>
        <taxon>Ochrophyta</taxon>
        <taxon>Bacillariophyta</taxon>
        <taxon>Coscinodiscophyceae</taxon>
        <taxon>Thalassiosirophycidae</taxon>
        <taxon>Thalassiosirales</taxon>
        <taxon>Thalassiosiraceae</taxon>
        <taxon>Thalassiosira</taxon>
    </lineage>
</organism>
<protein>
    <submittedName>
        <fullName evidence="2">Uncharacterized protein</fullName>
    </submittedName>
</protein>
<keyword evidence="3" id="KW-1185">Reference proteome</keyword>
<reference evidence="2 3" key="1">
    <citation type="journal article" date="2012" name="Genome Biol.">
        <title>Genome and low-iron response of an oceanic diatom adapted to chronic iron limitation.</title>
        <authorList>
            <person name="Lommer M."/>
            <person name="Specht M."/>
            <person name="Roy A.S."/>
            <person name="Kraemer L."/>
            <person name="Andreson R."/>
            <person name="Gutowska M.A."/>
            <person name="Wolf J."/>
            <person name="Bergner S.V."/>
            <person name="Schilhabel M.B."/>
            <person name="Klostermeier U.C."/>
            <person name="Beiko R.G."/>
            <person name="Rosenstiel P."/>
            <person name="Hippler M."/>
            <person name="Laroche J."/>
        </authorList>
    </citation>
    <scope>NUCLEOTIDE SEQUENCE [LARGE SCALE GENOMIC DNA]</scope>
    <source>
        <strain evidence="2 3">CCMP1005</strain>
    </source>
</reference>
<feature type="non-terminal residue" evidence="2">
    <location>
        <position position="1"/>
    </location>
</feature>
<accession>K0S168</accession>
<feature type="region of interest" description="Disordered" evidence="1">
    <location>
        <begin position="1"/>
        <end position="146"/>
    </location>
</feature>
<dbReference type="AlphaFoldDB" id="K0S168"/>
<evidence type="ECO:0000313" key="3">
    <source>
        <dbReference type="Proteomes" id="UP000266841"/>
    </source>
</evidence>
<comment type="caution">
    <text evidence="2">The sequence shown here is derived from an EMBL/GenBank/DDBJ whole genome shotgun (WGS) entry which is preliminary data.</text>
</comment>